<evidence type="ECO:0000259" key="9">
    <source>
        <dbReference type="Pfam" id="PF18388"/>
    </source>
</evidence>
<comment type="caution">
    <text evidence="11">The sequence shown here is derived from an EMBL/GenBank/DDBJ whole genome shotgun (WGS) entry which is preliminary data.</text>
</comment>
<evidence type="ECO:0000313" key="11">
    <source>
        <dbReference type="EMBL" id="KAF4124395.1"/>
    </source>
</evidence>
<dbReference type="Proteomes" id="UP000749293">
    <property type="component" value="Unassembled WGS sequence"/>
</dbReference>
<dbReference type="Gene3D" id="1.10.10.2570">
    <property type="match status" value="1"/>
</dbReference>
<feature type="compositionally biased region" description="Polar residues" evidence="8">
    <location>
        <begin position="120"/>
        <end position="146"/>
    </location>
</feature>
<evidence type="ECO:0000313" key="12">
    <source>
        <dbReference type="Proteomes" id="UP000749293"/>
    </source>
</evidence>
<reference evidence="11" key="1">
    <citation type="submission" date="2020-03" db="EMBL/GenBank/DDBJ databases">
        <title>Site-based positive gene gene selection in Geosmithia morbida across the United States reveals a broad range of putative effectors and factors for local host and environmental adapation.</title>
        <authorList>
            <person name="Onufrak A."/>
            <person name="Murdoch R.W."/>
            <person name="Gazis R."/>
            <person name="Huff M."/>
            <person name="Staton M."/>
            <person name="Klingeman W."/>
            <person name="Hadziabdic D."/>
        </authorList>
    </citation>
    <scope>NUCLEOTIDE SEQUENCE</scope>
    <source>
        <strain evidence="11">1262</strain>
    </source>
</reference>
<feature type="compositionally biased region" description="Acidic residues" evidence="8">
    <location>
        <begin position="258"/>
        <end position="268"/>
    </location>
</feature>
<dbReference type="Pfam" id="PF22749">
    <property type="entry name" value="Arb2"/>
    <property type="match status" value="1"/>
</dbReference>
<evidence type="ECO:0000256" key="4">
    <source>
        <dbReference type="ARBA" id="ARBA00022448"/>
    </source>
</evidence>
<comment type="subcellular location">
    <subcellularLocation>
        <location evidence="1">Preautophagosomal structure</location>
    </subcellularLocation>
</comment>
<dbReference type="RefSeq" id="XP_035323047.1">
    <property type="nucleotide sequence ID" value="XM_035467035.1"/>
</dbReference>
<keyword evidence="6" id="KW-0072">Autophagy</keyword>
<keyword evidence="5" id="KW-0653">Protein transport</keyword>
<dbReference type="AlphaFoldDB" id="A0A9P4YWZ9"/>
<feature type="region of interest" description="Disordered" evidence="8">
    <location>
        <begin position="82"/>
        <end position="386"/>
    </location>
</feature>
<feature type="compositionally biased region" description="Polar residues" evidence="8">
    <location>
        <begin position="281"/>
        <end position="293"/>
    </location>
</feature>
<comment type="function">
    <text evidence="7">Plays a role in autophagy. Functions at the preautophagosomal structure (PAS) in order to form normal autophagosomes under starvation conditions. Also plays a role in mitophagy and regulation of filamentous growth.</text>
</comment>
<dbReference type="PANTHER" id="PTHR40012">
    <property type="entry name" value="AUTOPHAGY-RELATED PROTEIN 29"/>
    <property type="match status" value="1"/>
</dbReference>
<dbReference type="OrthoDB" id="421951at2759"/>
<sequence length="817" mass="88779">MDEPTYTVFVRVPIPRGDFVDPPPVSWNTTKDEELWRILSGATQQEIDWNQVADDFNVPVDFLLRQVDYLTERHASQVRAQVRKATAAAKSGGSSNGPLPAPPGSDSAAGIRSLRRNSRTMRTVGSGSATPINASQRPVVSRNASGATAVPRDMGSASPSPANSGRMVSAADQPGRRRLSSLPIATNTDDQEVPARRAETDASPGAEQDTAKDDRSPSPGPAESSSTTTSDDESMPAQSRIIRRPPRFQSQDTTNAYADDEDDDDDSSEPAFQPYKPPAGSAQTSAHDLSSTLRGDGVARTNSSRRPTKQSSRDQRGHNSQTSDSDTSSAMQPSCSAPKPHRAAGPLSPRRTAELAGRSSGGRGSHEGSDGTPSMGSSFSDLDDASVTQSALEEALASHMNRGMGSRFSISQAFRSRYTPGGGQYFINDDDELRSLEDPDQYFRHFFNRNMRVNMRRRFAIDSCLEKVIHERLSNLNLVKTPLPLDTPSTMKHVPVFIDADLPSRTRVVVIFGETSNMLGQLAGRVVTGEGGISQGSMVSVVEELRRQHSGPDDLSPPGILVANTGQLYWWPEGSRALTVGASSTLPLPSLVHAGWRFSAQANEVRGHETPQRHVQSVFDDALTRLLQPGARVDIVAIGDTCDYVERFLDAEASWAVWGARLGFMLLIDPICEAGRLSNVAFKDFLSKRSRGYLRSTEPVDTPLATPEGNPHLCIGALGMPCYSSAEPNYTECILVRSLPHILGYLGRNALDPGAVNEPIAHVPTTTPPDDEVVEEEDGFDDAAWAQVDDAQKPDVEYFDSKILDLQRKQERLWNEF</sequence>
<evidence type="ECO:0000256" key="1">
    <source>
        <dbReference type="ARBA" id="ARBA00004329"/>
    </source>
</evidence>
<feature type="compositionally biased region" description="Low complexity" evidence="8">
    <location>
        <begin position="87"/>
        <end position="97"/>
    </location>
</feature>
<feature type="compositionally biased region" description="Polar residues" evidence="8">
    <location>
        <begin position="318"/>
        <end position="335"/>
    </location>
</feature>
<feature type="domain" description="Arb2" evidence="10">
    <location>
        <begin position="425"/>
        <end position="700"/>
    </location>
</feature>
<evidence type="ECO:0000256" key="7">
    <source>
        <dbReference type="ARBA" id="ARBA00060351"/>
    </source>
</evidence>
<evidence type="ECO:0000256" key="8">
    <source>
        <dbReference type="SAM" id="MobiDB-lite"/>
    </source>
</evidence>
<dbReference type="GO" id="GO:0000407">
    <property type="term" value="C:phagophore assembly site"/>
    <property type="evidence" value="ECO:0007669"/>
    <property type="project" value="UniProtKB-SubCell"/>
</dbReference>
<feature type="domain" description="Atg29 N-terminal" evidence="9">
    <location>
        <begin position="6"/>
        <end position="58"/>
    </location>
</feature>
<organism evidence="11 12">
    <name type="scientific">Geosmithia morbida</name>
    <dbReference type="NCBI Taxonomy" id="1094350"/>
    <lineage>
        <taxon>Eukaryota</taxon>
        <taxon>Fungi</taxon>
        <taxon>Dikarya</taxon>
        <taxon>Ascomycota</taxon>
        <taxon>Pezizomycotina</taxon>
        <taxon>Sordariomycetes</taxon>
        <taxon>Hypocreomycetidae</taxon>
        <taxon>Hypocreales</taxon>
        <taxon>Bionectriaceae</taxon>
        <taxon>Geosmithia</taxon>
    </lineage>
</organism>
<dbReference type="PANTHER" id="PTHR40012:SF1">
    <property type="entry name" value="AUTOPHAGY-RELATED PROTEIN 29"/>
    <property type="match status" value="1"/>
</dbReference>
<evidence type="ECO:0000256" key="5">
    <source>
        <dbReference type="ARBA" id="ARBA00022927"/>
    </source>
</evidence>
<keyword evidence="12" id="KW-1185">Reference proteome</keyword>
<comment type="similarity">
    <text evidence="2">Belongs to the ATG29 family.</text>
</comment>
<dbReference type="InterPro" id="IPR039362">
    <property type="entry name" value="ATG29_sf"/>
</dbReference>
<evidence type="ECO:0000256" key="2">
    <source>
        <dbReference type="ARBA" id="ARBA00010082"/>
    </source>
</evidence>
<accession>A0A9P4YWZ9</accession>
<dbReference type="EMBL" id="JAANYQ010000004">
    <property type="protein sequence ID" value="KAF4124395.1"/>
    <property type="molecule type" value="Genomic_DNA"/>
</dbReference>
<feature type="compositionally biased region" description="Polar residues" evidence="8">
    <location>
        <begin position="372"/>
        <end position="386"/>
    </location>
</feature>
<name>A0A9P4YWZ9_9HYPO</name>
<dbReference type="InterPro" id="IPR039113">
    <property type="entry name" value="ATG29"/>
</dbReference>
<evidence type="ECO:0000259" key="10">
    <source>
        <dbReference type="Pfam" id="PF22749"/>
    </source>
</evidence>
<evidence type="ECO:0000256" key="3">
    <source>
        <dbReference type="ARBA" id="ARBA00013784"/>
    </source>
</evidence>
<dbReference type="GeneID" id="55971289"/>
<dbReference type="GO" id="GO:0000045">
    <property type="term" value="P:autophagosome assembly"/>
    <property type="evidence" value="ECO:0007669"/>
    <property type="project" value="InterPro"/>
</dbReference>
<proteinExistence type="inferred from homology"/>
<dbReference type="Pfam" id="PF18388">
    <property type="entry name" value="ATG29_N"/>
    <property type="match status" value="1"/>
</dbReference>
<dbReference type="FunFam" id="1.10.10.2570:FF:000001">
    <property type="entry name" value="Autophagy-related protein 29"/>
    <property type="match status" value="1"/>
</dbReference>
<dbReference type="GO" id="GO:0015031">
    <property type="term" value="P:protein transport"/>
    <property type="evidence" value="ECO:0007669"/>
    <property type="project" value="UniProtKB-KW"/>
</dbReference>
<dbReference type="InterPro" id="IPR053858">
    <property type="entry name" value="Arb2_dom"/>
</dbReference>
<dbReference type="InterPro" id="IPR040666">
    <property type="entry name" value="Atg29_N"/>
</dbReference>
<protein>
    <recommendedName>
        <fullName evidence="3">Autophagy-related protein 29</fullName>
    </recommendedName>
</protein>
<evidence type="ECO:0000256" key="6">
    <source>
        <dbReference type="ARBA" id="ARBA00023006"/>
    </source>
</evidence>
<keyword evidence="4" id="KW-0813">Transport</keyword>
<gene>
    <name evidence="11" type="ORF">GMORB2_5061</name>
</gene>